<comment type="caution">
    <text evidence="2">The sequence shown here is derived from an EMBL/GenBank/DDBJ whole genome shotgun (WGS) entry which is preliminary data.</text>
</comment>
<organism evidence="2 3">
    <name type="scientific">Lentibacillus salicampi</name>
    <dbReference type="NCBI Taxonomy" id="175306"/>
    <lineage>
        <taxon>Bacteria</taxon>
        <taxon>Bacillati</taxon>
        <taxon>Bacillota</taxon>
        <taxon>Bacilli</taxon>
        <taxon>Bacillales</taxon>
        <taxon>Bacillaceae</taxon>
        <taxon>Lentibacillus</taxon>
    </lineage>
</organism>
<feature type="compositionally biased region" description="Basic and acidic residues" evidence="1">
    <location>
        <begin position="235"/>
        <end position="257"/>
    </location>
</feature>
<gene>
    <name evidence="2" type="ORF">E4U82_18510</name>
</gene>
<dbReference type="RefSeq" id="WP_135111729.1">
    <property type="nucleotide sequence ID" value="NZ_SRHY01000061.1"/>
</dbReference>
<feature type="region of interest" description="Disordered" evidence="1">
    <location>
        <begin position="235"/>
        <end position="265"/>
    </location>
</feature>
<dbReference type="Proteomes" id="UP000298484">
    <property type="component" value="Unassembled WGS sequence"/>
</dbReference>
<keyword evidence="3" id="KW-1185">Reference proteome</keyword>
<dbReference type="OrthoDB" id="2808511at2"/>
<proteinExistence type="predicted"/>
<accession>A0A4Y9A6J6</accession>
<protein>
    <submittedName>
        <fullName evidence="2">Uncharacterized protein</fullName>
    </submittedName>
</protein>
<dbReference type="AlphaFoldDB" id="A0A4Y9A6J6"/>
<dbReference type="EMBL" id="SRHY01000061">
    <property type="protein sequence ID" value="TFJ91286.1"/>
    <property type="molecule type" value="Genomic_DNA"/>
</dbReference>
<evidence type="ECO:0000256" key="1">
    <source>
        <dbReference type="SAM" id="MobiDB-lite"/>
    </source>
</evidence>
<name>A0A4Y9A6J6_9BACI</name>
<reference evidence="2 3" key="1">
    <citation type="submission" date="2019-03" db="EMBL/GenBank/DDBJ databases">
        <title>Genome sequence of Lentibacillus salicampi ATCC BAA-719.</title>
        <authorList>
            <person name="Maclea K.S."/>
            <person name="Simoes Junior M."/>
        </authorList>
    </citation>
    <scope>NUCLEOTIDE SEQUENCE [LARGE SCALE GENOMIC DNA]</scope>
    <source>
        <strain evidence="2 3">ATCC BAA-719</strain>
    </source>
</reference>
<sequence>MVTKNDLPQKAIDAAERYKDNNSYQLCPAVIEYGHLPYYCFIYKGTANLLVLKEDGSVPFFNEHVKQVALIVKNWDASGNTLRHIGIRWADDASMKKMKMLKELLEKIDNELVKKNKLDISQQIQTFIQVPDEIIRNQKTIEQSVDKGIDLFDGGFERGRITEVDQQRLRRCIVDMARAAHQQNDIQFKTSEQRKNIIKQLSSLQFSSLKLFFSIRKLRSYNKKLFNKYDPAEMKETSEMIKEDEPLEEKPEGKEVIQKTLNPRN</sequence>
<evidence type="ECO:0000313" key="2">
    <source>
        <dbReference type="EMBL" id="TFJ91286.1"/>
    </source>
</evidence>
<evidence type="ECO:0000313" key="3">
    <source>
        <dbReference type="Proteomes" id="UP000298484"/>
    </source>
</evidence>